<feature type="domain" description="tRNA (32-2'-O)-methyltransferase regulator THADA-like C-terminal TPR repeats region" evidence="8">
    <location>
        <begin position="1324"/>
        <end position="1486"/>
    </location>
</feature>
<evidence type="ECO:0000259" key="7">
    <source>
        <dbReference type="Pfam" id="PF25150"/>
    </source>
</evidence>
<keyword evidence="10" id="KW-1185">Reference proteome</keyword>
<dbReference type="Proteomes" id="UP000694402">
    <property type="component" value="Unassembled WGS sequence"/>
</dbReference>
<gene>
    <name evidence="9" type="primary">THADA</name>
</gene>
<name>A0A8C8FYV7_ONCTS</name>
<evidence type="ECO:0000313" key="10">
    <source>
        <dbReference type="Proteomes" id="UP000694402"/>
    </source>
</evidence>
<dbReference type="InterPro" id="IPR019442">
    <property type="entry name" value="THADA/TRM732_DUF2428"/>
</dbReference>
<comment type="similarity">
    <text evidence="1">Belongs to the THADA family.</text>
</comment>
<evidence type="ECO:0000259" key="6">
    <source>
        <dbReference type="Pfam" id="PF10350"/>
    </source>
</evidence>
<evidence type="ECO:0000256" key="2">
    <source>
        <dbReference type="ARBA" id="ARBA00022694"/>
    </source>
</evidence>
<feature type="domain" description="tRNA (32-2'-O)-methyltransferase regulator THADA-like TPR repeats region" evidence="7">
    <location>
        <begin position="604"/>
        <end position="833"/>
    </location>
</feature>
<sequence length="2003" mass="218943">MFIKKSFPKREITQILDSRSRASVWVHFQCMAVVTNPVPGELHPECALCCLFHSSPGCPVRGAMVTKKKTVKVEAVVLDKDRRDKLIVSLSVDGGDEWIRQLAQTLQDCLALTDPMQQIQLVKKAGSQLELLSEEETSRGPLLQACLHTMALIYTSLLAKNPLRRASASALSSVPDWLQEQTVICLSACLSDSLSTVGSDHSSYSHLIDSITACLDAFPLGERCIHRLLAEVLPFLHKALSEYLQLNSGLAGRHVVQAQLMHSCLAAVKASMLVVQRSQELISAALQAVHPHCTLQLTLSGLLDCYTHILTDENFLQAVQSTAGMAVVLLTRSVMGSGDRVAAVVAGLLQGSEQSGECAPVWLTQSCAGLYDSGRPAGVSLYLCHGALAMLNWRGATQGPQREQLLLLVPHTLLALDTSVKESSTAMVVARVLTLWSGAALESLQGGLSSPPGLLHDSLRGGSELQGHLLEHVYTHWEHPLDGVRHQTRALFKNLLLLHQHSSPLAFSDPYRDPYFTQLTHNLLGLEWHQRGKYGSLACLVELLGAGYLLALDPQLPSRLLGLMGDQTLAPYASDLLERLFVSHKAQLVEEGGTGGTEAGMERWHQTWVTPLLQVLCRARLDQTTYILDYFLPKLLRCSPSSLAHMVQALQVTPPCSAGPPGSRGALGALMTCLRAARAQGVVQSEEGLWGGLVPLFLLRQALVHKHDQVRMDALGLLCESHRRTEVLTSQEMELLHHFLPSSLNSQSPGVRQLTVSLLKKLLCRVKDSGQSLQKRLVQERDQGQKDRDQHILDTYKEFLCWLCESLFGVLLPGASFSTCLTALHLLCQLAHLFTFNTGSDDVFALGEVVTPAQAQNVLYCVASNFLEVKQLASALLRQLPPSAVGLQEPGRMQTLLQAALDLSTSTKPFDSVTAAHLFNLFLRQPALPQALLLCAQEQGLSFQPPALTQAFEALTLETNTLAVVQYLLLCLKAEVVKAESSLLLAAASYPLYGRAHCITAALQQLNTGCLTLTGQWRNVMSELITVSYRMSDVVSPVVQSSSPEGLIPMDTDSETSAGLQRILQEIQPRDTNDFFTSVRELDTEPSGQENGPAAPTDRPQHDSTGGSGEGYRVTAQMVLVCCWRSMKEVSMVLGQVCQSLPLQTSSKHSDQGLITEEQVEGVGLYFRQQLLQSRHRGAFELAYVGFVRLTDMLRRSGSRTLQQLPGRWLTEVLQEVKSSDPSSKLCATRRSAGIPFYIQALLSSEPKSSSCGLLKMTMRELTALAMPSPDRATDQTTVPQVHALNILRALYRDTRLGENIIPFVSEGMQAAVLGFTSPVWAVRNSSTLLFSTLITRIFGVKKGKDEHSKENRMTGREFFTRFPALYPFLLSQLEEAAASVDSDRGQVILHPSLFLLLLVLGRLFPSPMDGSSSPLGLAPFMPFIIRCGRSAVYRTREMAARALVPFVMVTQVPSTIQTLLEDLPLEAGPRTQQNHIHGILLQVLFLLRSYQTDTHRPQAAGSDISQALRPRLWLASRQNLCLVTRAVFVDVLRAVCGPLAAPVGDSELKELREETLALLMASELVTPGGPSAVCGPPGTTQYLLSLARLALSASVESPLLWGMEEDGNTSRGPLLLGCLLQCPHYEVRELALGEVLRRLERERDEEKGEGERSSHWPQKTIISNLTTLALHEAHPQSLAKVLQVLSVLSVNSDLLWRDGLRNLTQTEVLERVLTLAEGFAHSVELHCASLTLASRLVVHLVHSDPQGVAAVACLGRWGALVSQSCGVEQNAEVKMMAAEVLVNATPTLLTSPNLPLGVSHTVSLWRGLFTLLQDEDQDVRDRAADFISNLPTHLLNPDVACVSVCPPVALDMGVGLLCQLFQLWGQVPMGILTLTEWLLGDQEQETATAEATGLDEEDFLFEKGDLNLWAEPVQWARLLHRHLGVLFKAPGLTALNQNQAELLRLSSQAEALSLATQQALEGLPALPQFSCTIEHARLALQQERATLVLAILGTLRQTGLSG</sequence>
<dbReference type="Pfam" id="PF10350">
    <property type="entry name" value="DUF2428"/>
    <property type="match status" value="1"/>
</dbReference>
<evidence type="ECO:0000256" key="1">
    <source>
        <dbReference type="ARBA" id="ARBA00010409"/>
    </source>
</evidence>
<evidence type="ECO:0000259" key="8">
    <source>
        <dbReference type="Pfam" id="PF25151"/>
    </source>
</evidence>
<dbReference type="GeneTree" id="ENSGT00390000015500"/>
<proteinExistence type="inferred from homology"/>
<evidence type="ECO:0000256" key="3">
    <source>
        <dbReference type="ARBA" id="ARBA00035625"/>
    </source>
</evidence>
<dbReference type="InterPro" id="IPR051954">
    <property type="entry name" value="tRNA_methyltransferase_THADA"/>
</dbReference>
<evidence type="ECO:0000313" key="9">
    <source>
        <dbReference type="Ensembl" id="ENSOTSP00005042371.2"/>
    </source>
</evidence>
<dbReference type="Ensembl" id="ENSOTST00005046086.2">
    <property type="protein sequence ID" value="ENSOTSP00005042371.2"/>
    <property type="gene ID" value="ENSOTSG00005020132.2"/>
</dbReference>
<organism evidence="9 10">
    <name type="scientific">Oncorhynchus tshawytscha</name>
    <name type="common">Chinook salmon</name>
    <name type="synonym">Salmo tshawytscha</name>
    <dbReference type="NCBI Taxonomy" id="74940"/>
    <lineage>
        <taxon>Eukaryota</taxon>
        <taxon>Metazoa</taxon>
        <taxon>Chordata</taxon>
        <taxon>Craniata</taxon>
        <taxon>Vertebrata</taxon>
        <taxon>Euteleostomi</taxon>
        <taxon>Actinopterygii</taxon>
        <taxon>Neopterygii</taxon>
        <taxon>Teleostei</taxon>
        <taxon>Protacanthopterygii</taxon>
        <taxon>Salmoniformes</taxon>
        <taxon>Salmonidae</taxon>
        <taxon>Salmoninae</taxon>
        <taxon>Oncorhynchus</taxon>
    </lineage>
</organism>
<comment type="function">
    <text evidence="3">Together with methyltransferase FTSJ1, methylates the 2'-O-ribose of nucleotides at position 32 of the anticodon loop of substrate tRNAs.</text>
</comment>
<evidence type="ECO:0000256" key="5">
    <source>
        <dbReference type="SAM" id="MobiDB-lite"/>
    </source>
</evidence>
<dbReference type="PANTHER" id="PTHR14387:SF7">
    <property type="entry name" value="THYROID ADENOMA-ASSOCIATED PROTEIN"/>
    <property type="match status" value="1"/>
</dbReference>
<dbReference type="Pfam" id="PF25151">
    <property type="entry name" value="TPR_Trm732_C"/>
    <property type="match status" value="1"/>
</dbReference>
<accession>A0A8C8FYV7</accession>
<dbReference type="GO" id="GO:0030488">
    <property type="term" value="P:tRNA methylation"/>
    <property type="evidence" value="ECO:0007669"/>
    <property type="project" value="TreeGrafter"/>
</dbReference>
<dbReference type="PANTHER" id="PTHR14387">
    <property type="entry name" value="THADA/DEATH RECEPTOR INTERACTING PROTEIN"/>
    <property type="match status" value="1"/>
</dbReference>
<dbReference type="SUPFAM" id="SSF48371">
    <property type="entry name" value="ARM repeat"/>
    <property type="match status" value="2"/>
</dbReference>
<feature type="region of interest" description="Disordered" evidence="5">
    <location>
        <begin position="1083"/>
        <end position="1110"/>
    </location>
</feature>
<feature type="domain" description="DUF2428" evidence="6">
    <location>
        <begin position="1020"/>
        <end position="1322"/>
    </location>
</feature>
<dbReference type="InterPro" id="IPR016024">
    <property type="entry name" value="ARM-type_fold"/>
</dbReference>
<protein>
    <recommendedName>
        <fullName evidence="4">tRNA (32-2'-O)-methyltransferase regulator THADA</fullName>
    </recommendedName>
</protein>
<dbReference type="InterPro" id="IPR056842">
    <property type="entry name" value="THADA-like_TPR_C"/>
</dbReference>
<reference evidence="9" key="2">
    <citation type="submission" date="2025-09" db="UniProtKB">
        <authorList>
            <consortium name="Ensembl"/>
        </authorList>
    </citation>
    <scope>IDENTIFICATION</scope>
</reference>
<dbReference type="InterPro" id="IPR056843">
    <property type="entry name" value="THADA-like_TPR"/>
</dbReference>
<evidence type="ECO:0000256" key="4">
    <source>
        <dbReference type="ARBA" id="ARBA00035698"/>
    </source>
</evidence>
<keyword evidence="2" id="KW-0819">tRNA processing</keyword>
<reference evidence="9" key="1">
    <citation type="submission" date="2025-08" db="UniProtKB">
        <authorList>
            <consortium name="Ensembl"/>
        </authorList>
    </citation>
    <scope>IDENTIFICATION</scope>
</reference>
<dbReference type="GO" id="GO:0005829">
    <property type="term" value="C:cytosol"/>
    <property type="evidence" value="ECO:0007669"/>
    <property type="project" value="TreeGrafter"/>
</dbReference>
<dbReference type="Pfam" id="PF25150">
    <property type="entry name" value="TPR_Trm732"/>
    <property type="match status" value="1"/>
</dbReference>